<organism evidence="3 4">
    <name type="scientific">Paenibacillus chibensis</name>
    <dbReference type="NCBI Taxonomy" id="59846"/>
    <lineage>
        <taxon>Bacteria</taxon>
        <taxon>Bacillati</taxon>
        <taxon>Bacillota</taxon>
        <taxon>Bacilli</taxon>
        <taxon>Bacillales</taxon>
        <taxon>Paenibacillaceae</taxon>
        <taxon>Paenibacillus</taxon>
    </lineage>
</organism>
<dbReference type="EMBL" id="JARTLD010000025">
    <property type="protein sequence ID" value="MED5017509.1"/>
    <property type="molecule type" value="Genomic_DNA"/>
</dbReference>
<evidence type="ECO:0000313" key="4">
    <source>
        <dbReference type="Proteomes" id="UP001343257"/>
    </source>
</evidence>
<dbReference type="SUPFAM" id="SSF51735">
    <property type="entry name" value="NAD(P)-binding Rossmann-fold domains"/>
    <property type="match status" value="1"/>
</dbReference>
<feature type="domain" description="YceM-like C-terminal" evidence="2">
    <location>
        <begin position="132"/>
        <end position="251"/>
    </location>
</feature>
<protein>
    <submittedName>
        <fullName evidence="3">Gfo/Idh/MocA family oxidoreductase</fullName>
    </submittedName>
</protein>
<dbReference type="Gene3D" id="3.40.50.720">
    <property type="entry name" value="NAD(P)-binding Rossmann-like Domain"/>
    <property type="match status" value="1"/>
</dbReference>
<dbReference type="Gene3D" id="3.30.360.10">
    <property type="entry name" value="Dihydrodipicolinate Reductase, domain 2"/>
    <property type="match status" value="1"/>
</dbReference>
<dbReference type="PANTHER" id="PTHR43708:SF4">
    <property type="entry name" value="OXIDOREDUCTASE YCEM-RELATED"/>
    <property type="match status" value="1"/>
</dbReference>
<dbReference type="InterPro" id="IPR000683">
    <property type="entry name" value="Gfo/Idh/MocA-like_OxRdtase_N"/>
</dbReference>
<evidence type="ECO:0000313" key="3">
    <source>
        <dbReference type="EMBL" id="MED5017509.1"/>
    </source>
</evidence>
<dbReference type="SUPFAM" id="SSF55347">
    <property type="entry name" value="Glyceraldehyde-3-phosphate dehydrogenase-like, C-terminal domain"/>
    <property type="match status" value="1"/>
</dbReference>
<dbReference type="Pfam" id="PF01408">
    <property type="entry name" value="GFO_IDH_MocA"/>
    <property type="match status" value="1"/>
</dbReference>
<name>A0ABU6PT22_9BACL</name>
<gene>
    <name evidence="3" type="ORF">P9847_09375</name>
</gene>
<reference evidence="3 4" key="1">
    <citation type="submission" date="2023-03" db="EMBL/GenBank/DDBJ databases">
        <title>Bacillus Genome Sequencing.</title>
        <authorList>
            <person name="Dunlap C."/>
        </authorList>
    </citation>
    <scope>NUCLEOTIDE SEQUENCE [LARGE SCALE GENOMIC DNA]</scope>
    <source>
        <strain evidence="3 4">NRS-52</strain>
    </source>
</reference>
<feature type="domain" description="Gfo/Idh/MocA-like oxidoreductase N-terminal" evidence="1">
    <location>
        <begin position="8"/>
        <end position="126"/>
    </location>
</feature>
<comment type="caution">
    <text evidence="3">The sequence shown here is derived from an EMBL/GenBank/DDBJ whole genome shotgun (WGS) entry which is preliminary data.</text>
</comment>
<dbReference type="InterPro" id="IPR051317">
    <property type="entry name" value="Gfo/Idh/MocA_oxidoreduct"/>
</dbReference>
<dbReference type="RefSeq" id="WP_328277241.1">
    <property type="nucleotide sequence ID" value="NZ_JARTLD010000025.1"/>
</dbReference>
<dbReference type="Pfam" id="PF21378">
    <property type="entry name" value="YceM-like_C"/>
    <property type="match status" value="1"/>
</dbReference>
<proteinExistence type="predicted"/>
<keyword evidence="4" id="KW-1185">Reference proteome</keyword>
<accession>A0ABU6PT22</accession>
<dbReference type="InterPro" id="IPR036291">
    <property type="entry name" value="NAD(P)-bd_dom_sf"/>
</dbReference>
<sequence length="313" mass="34970">MNNSSKRKVAMVGIGDIAQKVYLPLLAHHEHAEVTGVMSRSEETVRRTADRFRLEHGTTDLNELLSWNVDAVFVHSPTSSHYGIVKACLQQGLPVYVDKPLSGDLTECRELAAFAESKDILLGVGFNRRFAPLYLEAKAWMEASGGFDQATALKHRTRKQSGSAEETVFDDLIHMLDLLLWLGGDDFKIDSRQLALDSEGRMHHASGVLNFDRARFGSYSMVRQAGMDVEKLEMHGGGRSVEVINLEQAQLYEKGELPATKTFGSWEPILERRGFAGAVNHFLECIDHPEHCSIRADRVLKSHELAARIADNR</sequence>
<evidence type="ECO:0000259" key="1">
    <source>
        <dbReference type="Pfam" id="PF01408"/>
    </source>
</evidence>
<dbReference type="Proteomes" id="UP001343257">
    <property type="component" value="Unassembled WGS sequence"/>
</dbReference>
<dbReference type="PANTHER" id="PTHR43708">
    <property type="entry name" value="CONSERVED EXPRESSED OXIDOREDUCTASE (EUROFUNG)"/>
    <property type="match status" value="1"/>
</dbReference>
<evidence type="ECO:0000259" key="2">
    <source>
        <dbReference type="Pfam" id="PF21378"/>
    </source>
</evidence>
<dbReference type="InterPro" id="IPR048477">
    <property type="entry name" value="YceM-like_C"/>
</dbReference>